<dbReference type="Pfam" id="PF13517">
    <property type="entry name" value="FG-GAP_3"/>
    <property type="match status" value="1"/>
</dbReference>
<organism evidence="3 4">
    <name type="scientific">Candidatus Abzuiibacterium crystallinum</name>
    <dbReference type="NCBI Taxonomy" id="1974748"/>
    <lineage>
        <taxon>Bacteria</taxon>
        <taxon>Pseudomonadati</taxon>
        <taxon>Candidatus Omnitrophota</taxon>
        <taxon>Candidatus Abzuiibacterium</taxon>
    </lineage>
</organism>
<dbReference type="PANTHER" id="PTHR46580:SF4">
    <property type="entry name" value="ATP_GTP-BINDING PROTEIN"/>
    <property type="match status" value="1"/>
</dbReference>
<dbReference type="InterPro" id="IPR015919">
    <property type="entry name" value="Cadherin-like_sf"/>
</dbReference>
<evidence type="ECO:0008006" key="5">
    <source>
        <dbReference type="Google" id="ProtNLM"/>
    </source>
</evidence>
<dbReference type="InterPro" id="IPR013783">
    <property type="entry name" value="Ig-like_fold"/>
</dbReference>
<dbReference type="SUPFAM" id="SSF49313">
    <property type="entry name" value="Cadherin-like"/>
    <property type="match status" value="1"/>
</dbReference>
<evidence type="ECO:0000313" key="3">
    <source>
        <dbReference type="EMBL" id="PIQ85299.1"/>
    </source>
</evidence>
<evidence type="ECO:0000256" key="1">
    <source>
        <dbReference type="ARBA" id="ARBA00022729"/>
    </source>
</evidence>
<protein>
    <recommendedName>
        <fullName evidence="5">VCBS repeat-containing protein</fullName>
    </recommendedName>
</protein>
<dbReference type="SUPFAM" id="SSF69318">
    <property type="entry name" value="Integrin alpha N-terminal domain"/>
    <property type="match status" value="1"/>
</dbReference>
<accession>A0A2H0LLM7</accession>
<dbReference type="InterPro" id="IPR028994">
    <property type="entry name" value="Integrin_alpha_N"/>
</dbReference>
<sequence length="544" mass="60539">MMRLINCLLFVFCFVISLSAIAWADEPYRDSEGFIIGHPYWYPDGTAKPFHYDHFADRTGAPPGGGSGVLTGQIFDQPYLMAASQSAPEALDIGDLNNDELIDVAMVDYYHGGVSAVDLFYQRPDGTLAPPVSYPTARAGLSVAIADVNNDKLKDLVFGAYDEYNIYLMYQNLDGSFGELISVPISDIPQYSSNLHGIVSGDFNHDGLADVAAMAWHTYTYIFYQLPDGTLSESTRYETGQRGFNKMYTTDLNGDNLDDLIVQSGQVYDSPDLSILYQDEATHLLLEPVFINLPDRVTPDVSAVGDVNGDELKDLVLIGGLYPTVLYIYYQRENHEFPNVDVSFETYSSIETMEIADANHDHLNDILFKHLSAYYQLADHTIDQTPIHYGGYYQSHISPFAIKMGDINNDGSNDVVFAQAYIPVPPYDTLTVYENTLEINRPPVLNPIGNKSVVAGRQLIFDVSAQDLDWNDTLSFDAEELPLGASFVDNGDRTATFYWVPGLDQFGRYDVTFEVTDGNASDFESITIKVRHALTAIRCAYPEC</sequence>
<dbReference type="EMBL" id="PCVY01000070">
    <property type="protein sequence ID" value="PIQ85299.1"/>
    <property type="molecule type" value="Genomic_DNA"/>
</dbReference>
<dbReference type="Pfam" id="PF05345">
    <property type="entry name" value="He_PIG"/>
    <property type="match status" value="1"/>
</dbReference>
<dbReference type="Gene3D" id="2.60.40.10">
    <property type="entry name" value="Immunoglobulins"/>
    <property type="match status" value="1"/>
</dbReference>
<reference evidence="3 4" key="1">
    <citation type="submission" date="2017-09" db="EMBL/GenBank/DDBJ databases">
        <title>Depth-based differentiation of microbial function through sediment-hosted aquifers and enrichment of novel symbionts in the deep terrestrial subsurface.</title>
        <authorList>
            <person name="Probst A.J."/>
            <person name="Ladd B."/>
            <person name="Jarett J.K."/>
            <person name="Geller-Mcgrath D.E."/>
            <person name="Sieber C.M."/>
            <person name="Emerson J.B."/>
            <person name="Anantharaman K."/>
            <person name="Thomas B.C."/>
            <person name="Malmstrom R."/>
            <person name="Stieglmeier M."/>
            <person name="Klingl A."/>
            <person name="Woyke T."/>
            <person name="Ryan C.M."/>
            <person name="Banfield J.F."/>
        </authorList>
    </citation>
    <scope>NUCLEOTIDE SEQUENCE [LARGE SCALE GENOMIC DNA]</scope>
    <source>
        <strain evidence="3">CG11_big_fil_rev_8_21_14_0_20_45_26</strain>
    </source>
</reference>
<comment type="caution">
    <text evidence="3">The sequence shown here is derived from an EMBL/GenBank/DDBJ whole genome shotgun (WGS) entry which is preliminary data.</text>
</comment>
<dbReference type="GO" id="GO:0016020">
    <property type="term" value="C:membrane"/>
    <property type="evidence" value="ECO:0007669"/>
    <property type="project" value="InterPro"/>
</dbReference>
<name>A0A2H0LLM7_9BACT</name>
<gene>
    <name evidence="3" type="ORF">COV74_09370</name>
</gene>
<dbReference type="InterPro" id="IPR013517">
    <property type="entry name" value="FG-GAP"/>
</dbReference>
<evidence type="ECO:0000313" key="4">
    <source>
        <dbReference type="Proteomes" id="UP000230859"/>
    </source>
</evidence>
<keyword evidence="1 2" id="KW-0732">Signal</keyword>
<dbReference type="AlphaFoldDB" id="A0A2H0LLM7"/>
<feature type="signal peptide" evidence="2">
    <location>
        <begin position="1"/>
        <end position="24"/>
    </location>
</feature>
<dbReference type="GO" id="GO:0005509">
    <property type="term" value="F:calcium ion binding"/>
    <property type="evidence" value="ECO:0007669"/>
    <property type="project" value="InterPro"/>
</dbReference>
<proteinExistence type="predicted"/>
<dbReference type="Proteomes" id="UP000230859">
    <property type="component" value="Unassembled WGS sequence"/>
</dbReference>
<dbReference type="PANTHER" id="PTHR46580">
    <property type="entry name" value="SENSOR KINASE-RELATED"/>
    <property type="match status" value="1"/>
</dbReference>
<dbReference type="Gene3D" id="2.130.10.130">
    <property type="entry name" value="Integrin alpha, N-terminal"/>
    <property type="match status" value="2"/>
</dbReference>
<evidence type="ECO:0000256" key="2">
    <source>
        <dbReference type="SAM" id="SignalP"/>
    </source>
</evidence>
<feature type="chain" id="PRO_5013923902" description="VCBS repeat-containing protein" evidence="2">
    <location>
        <begin position="25"/>
        <end position="544"/>
    </location>
</feature>